<evidence type="ECO:0000259" key="2">
    <source>
        <dbReference type="Pfam" id="PF20434"/>
    </source>
</evidence>
<dbReference type="Gene3D" id="3.40.50.1820">
    <property type="entry name" value="alpha/beta hydrolase"/>
    <property type="match status" value="1"/>
</dbReference>
<dbReference type="PANTHER" id="PTHR48081">
    <property type="entry name" value="AB HYDROLASE SUPERFAMILY PROTEIN C4A8.06C"/>
    <property type="match status" value="1"/>
</dbReference>
<name>A0ABV1ALM5_9FIRM</name>
<keyword evidence="1 3" id="KW-0378">Hydrolase</keyword>
<keyword evidence="4" id="KW-1185">Reference proteome</keyword>
<evidence type="ECO:0000313" key="4">
    <source>
        <dbReference type="Proteomes" id="UP001446032"/>
    </source>
</evidence>
<accession>A0ABV1ALM5</accession>
<dbReference type="RefSeq" id="WP_022213345.1">
    <property type="nucleotide sequence ID" value="NZ_JBBMEI010000038.1"/>
</dbReference>
<dbReference type="GO" id="GO:0016787">
    <property type="term" value="F:hydrolase activity"/>
    <property type="evidence" value="ECO:0007669"/>
    <property type="project" value="UniProtKB-KW"/>
</dbReference>
<feature type="domain" description="BD-FAE-like" evidence="2">
    <location>
        <begin position="65"/>
        <end position="265"/>
    </location>
</feature>
<dbReference type="InterPro" id="IPR049492">
    <property type="entry name" value="BD-FAE-like_dom"/>
</dbReference>
<organism evidence="3 4">
    <name type="scientific">Blautia intestinihominis</name>
    <dbReference type="NCBI Taxonomy" id="3133152"/>
    <lineage>
        <taxon>Bacteria</taxon>
        <taxon>Bacillati</taxon>
        <taxon>Bacillota</taxon>
        <taxon>Clostridia</taxon>
        <taxon>Lachnospirales</taxon>
        <taxon>Lachnospiraceae</taxon>
        <taxon>Blautia</taxon>
    </lineage>
</organism>
<dbReference type="EMBL" id="JBBMEI010000038">
    <property type="protein sequence ID" value="MEQ2359075.1"/>
    <property type="molecule type" value="Genomic_DNA"/>
</dbReference>
<evidence type="ECO:0000313" key="3">
    <source>
        <dbReference type="EMBL" id="MEQ2359075.1"/>
    </source>
</evidence>
<dbReference type="SUPFAM" id="SSF53474">
    <property type="entry name" value="alpha/beta-Hydrolases"/>
    <property type="match status" value="1"/>
</dbReference>
<dbReference type="Pfam" id="PF20434">
    <property type="entry name" value="BD-FAE"/>
    <property type="match status" value="1"/>
</dbReference>
<reference evidence="3 4" key="1">
    <citation type="submission" date="2024-03" db="EMBL/GenBank/DDBJ databases">
        <title>Human intestinal bacterial collection.</title>
        <authorList>
            <person name="Pauvert C."/>
            <person name="Hitch T.C.A."/>
            <person name="Clavel T."/>
        </authorList>
    </citation>
    <scope>NUCLEOTIDE SEQUENCE [LARGE SCALE GENOMIC DNA]</scope>
    <source>
        <strain evidence="3 4">CLA-AA-H95</strain>
    </source>
</reference>
<comment type="caution">
    <text evidence="3">The sequence shown here is derived from an EMBL/GenBank/DDBJ whole genome shotgun (WGS) entry which is preliminary data.</text>
</comment>
<proteinExistence type="predicted"/>
<dbReference type="PANTHER" id="PTHR48081:SF13">
    <property type="entry name" value="ALPHA_BETA HYDROLASE"/>
    <property type="match status" value="1"/>
</dbReference>
<dbReference type="InterPro" id="IPR050300">
    <property type="entry name" value="GDXG_lipolytic_enzyme"/>
</dbReference>
<evidence type="ECO:0000256" key="1">
    <source>
        <dbReference type="ARBA" id="ARBA00022801"/>
    </source>
</evidence>
<dbReference type="Proteomes" id="UP001446032">
    <property type="component" value="Unassembled WGS sequence"/>
</dbReference>
<dbReference type="InterPro" id="IPR029058">
    <property type="entry name" value="AB_hydrolase_fold"/>
</dbReference>
<gene>
    <name evidence="3" type="ORF">WMO75_12190</name>
</gene>
<sequence>MKKILSPMEKMRFPESEELPEGVKEIEVKDTFGYCTELYPDVEYAEHSGKKLHLQIMTPLVYGQDLKWPLIVYVQGSSWHKQKLFQSLPTLVRMCERGYAVAIVEHRESELAPFPAQVIDTKAAIRFLRMNGAHYGIDASKVALWGDSSGAHTALMAGITGDAEYLPEKYPQTTTEVDCIIDWFGPTDLVAASQYPSAIDHDSADSPSGVLIGGKALHDHPEDAYPANPVVHLRRNRKTPPILIMHGGSDPLVPFNQSCILYEALKRMDKEVEFVKFKNAGHGWGGFMSETALDIVEKFITVDR</sequence>
<protein>
    <submittedName>
        <fullName evidence="3">Alpha/beta hydrolase</fullName>
    </submittedName>
</protein>